<dbReference type="EMBL" id="LPWA01000001">
    <property type="protein sequence ID" value="KUM28962.1"/>
    <property type="molecule type" value="Genomic_DNA"/>
</dbReference>
<organism evidence="2 3">
    <name type="scientific">Rhizobium loti</name>
    <name type="common">Mesorhizobium loti</name>
    <dbReference type="NCBI Taxonomy" id="381"/>
    <lineage>
        <taxon>Bacteria</taxon>
        <taxon>Pseudomonadati</taxon>
        <taxon>Pseudomonadota</taxon>
        <taxon>Alphaproteobacteria</taxon>
        <taxon>Hyphomicrobiales</taxon>
        <taxon>Phyllobacteriaceae</taxon>
        <taxon>Mesorhizobium</taxon>
    </lineage>
</organism>
<dbReference type="PROSITE" id="PS51257">
    <property type="entry name" value="PROKAR_LIPOPROTEIN"/>
    <property type="match status" value="1"/>
</dbReference>
<keyword evidence="1" id="KW-0802">TPR repeat</keyword>
<sequence length="266" mass="27668">MRQHVVFLPVIVMLALTGCQTTKTETDKAKAQAPSSQSERLIKLADDIEARGDSDTAIALYQRAAAMPDAKPIALVKAGEAYMRAGYPAEAPKPIRRRLPSPNDGPAMLGLGSAMIEAGDVDAGMRALAQAAPLVNTSSAYNRLGVAQTFAGQTAEAQTTFAQALKLAPGDLDIETNMALAAALEGNSAAAHPLAQKVSAAPNAQLHHKRNIVVVYGLLGEEDQVKASPPIGLTTKEVSTLLARAKAIRSKGSTQARAKALGSILG</sequence>
<dbReference type="AlphaFoldDB" id="A0A101KXU6"/>
<reference evidence="2 3" key="1">
    <citation type="submission" date="2015-12" db="EMBL/GenBank/DDBJ databases">
        <title>Draft genome sequence of Mesorhizobium sp. UFLA 01-765, a multitolerant efficient symbiont and plant-growth promoting strain isolated from Zn-mining soil using Leucaena leucocephala as a trap plant.</title>
        <authorList>
            <person name="Rangel W.M."/>
            <person name="Thijs S."/>
            <person name="Longatti S.M."/>
            <person name="Moreira F.M."/>
            <person name="Weyens N."/>
            <person name="Vangronsveld J."/>
            <person name="Van Hamme J.D."/>
            <person name="Bottos E.M."/>
            <person name="Rineau F."/>
        </authorList>
    </citation>
    <scope>NUCLEOTIDE SEQUENCE [LARGE SCALE GENOMIC DNA]</scope>
    <source>
        <strain evidence="2 3">UFLA 01-765</strain>
    </source>
</reference>
<dbReference type="Proteomes" id="UP000053176">
    <property type="component" value="Unassembled WGS sequence"/>
</dbReference>
<proteinExistence type="predicted"/>
<accession>A0A101KXU6</accession>
<evidence type="ECO:0000313" key="3">
    <source>
        <dbReference type="Proteomes" id="UP000053176"/>
    </source>
</evidence>
<dbReference type="Gene3D" id="1.25.40.10">
    <property type="entry name" value="Tetratricopeptide repeat domain"/>
    <property type="match status" value="1"/>
</dbReference>
<feature type="repeat" description="TPR" evidence="1">
    <location>
        <begin position="138"/>
        <end position="171"/>
    </location>
</feature>
<dbReference type="PROSITE" id="PS50005">
    <property type="entry name" value="TPR"/>
    <property type="match status" value="1"/>
</dbReference>
<evidence type="ECO:0008006" key="4">
    <source>
        <dbReference type="Google" id="ProtNLM"/>
    </source>
</evidence>
<dbReference type="Pfam" id="PF13174">
    <property type="entry name" value="TPR_6"/>
    <property type="match status" value="1"/>
</dbReference>
<gene>
    <name evidence="2" type="ORF">AU467_01570</name>
</gene>
<name>A0A101KXU6_RHILI</name>
<evidence type="ECO:0000256" key="1">
    <source>
        <dbReference type="PROSITE-ProRule" id="PRU00339"/>
    </source>
</evidence>
<dbReference type="OrthoDB" id="8112627at2"/>
<dbReference type="InterPro" id="IPR011990">
    <property type="entry name" value="TPR-like_helical_dom_sf"/>
</dbReference>
<evidence type="ECO:0000313" key="2">
    <source>
        <dbReference type="EMBL" id="KUM28962.1"/>
    </source>
</evidence>
<dbReference type="InterPro" id="IPR019734">
    <property type="entry name" value="TPR_rpt"/>
</dbReference>
<comment type="caution">
    <text evidence="2">The sequence shown here is derived from an EMBL/GenBank/DDBJ whole genome shotgun (WGS) entry which is preliminary data.</text>
</comment>
<protein>
    <recommendedName>
        <fullName evidence="4">Tetratricopeptide repeat protein</fullName>
    </recommendedName>
</protein>
<dbReference type="SUPFAM" id="SSF48452">
    <property type="entry name" value="TPR-like"/>
    <property type="match status" value="1"/>
</dbReference>